<dbReference type="HOGENOM" id="CLU_052626_4_1_11"/>
<proteinExistence type="predicted"/>
<dbReference type="eggNOG" id="COG5340">
    <property type="taxonomic scope" value="Bacteria"/>
</dbReference>
<accession>D0L3Y8</accession>
<sequence length="329" mass="36399">MTDPDEFDFTRSHAADRLILRREVLPTGVSDAEIRRSLHDNAIERIWWGSYVPATGADNSIARRAQLYVEKVHAAIRTGGRTRHPSHQSAAALLTIPLLQPDWSTVHFTSTKSGRKSPGLTIHQAPLPDDHLVDVDDGLVITGIGRTVCDEALKGTLRQAVCALDSGRYQARLRNIEVDLEAIASTMGGRHGIDRLRTAIPLSTDLSESIGESLSRCVIAEVGLPTPELQVVVVVDDGSVKRCDFGWRDENGKVLVVGEFDGRFKYHRESAASGERLAEDVIYAEKLREDAIRDCDIIVVRWTWSELQDPQKFAAKIRRALRRAGIVAA</sequence>
<evidence type="ECO:0008006" key="3">
    <source>
        <dbReference type="Google" id="ProtNLM"/>
    </source>
</evidence>
<organism evidence="1 2">
    <name type="scientific">Gordonia bronchialis (strain ATCC 25592 / DSM 43247 / BCRC 13721 / JCM 3198 / KCTC 3076 / NBRC 16047 / NCTC 10667)</name>
    <name type="common">Rhodococcus bronchialis</name>
    <dbReference type="NCBI Taxonomy" id="526226"/>
    <lineage>
        <taxon>Bacteria</taxon>
        <taxon>Bacillati</taxon>
        <taxon>Actinomycetota</taxon>
        <taxon>Actinomycetes</taxon>
        <taxon>Mycobacteriales</taxon>
        <taxon>Gordoniaceae</taxon>
        <taxon>Gordonia</taxon>
    </lineage>
</organism>
<dbReference type="RefSeq" id="WP_012835644.1">
    <property type="nucleotide sequence ID" value="NC_013441.1"/>
</dbReference>
<dbReference type="OrthoDB" id="5517693at2"/>
<protein>
    <recommendedName>
        <fullName evidence="3">DUF559 domain-containing protein</fullName>
    </recommendedName>
</protein>
<reference evidence="2" key="1">
    <citation type="submission" date="2009-10" db="EMBL/GenBank/DDBJ databases">
        <title>The complete chromosome of Gordonia bronchialis DSM 43247.</title>
        <authorList>
            <consortium name="US DOE Joint Genome Institute (JGI-PGF)"/>
            <person name="Lucas S."/>
            <person name="Copeland A."/>
            <person name="Lapidus A."/>
            <person name="Glavina del Rio T."/>
            <person name="Dalin E."/>
            <person name="Tice H."/>
            <person name="Bruce D."/>
            <person name="Goodwin L."/>
            <person name="Pitluck S."/>
            <person name="Kyrpides N."/>
            <person name="Mavromatis K."/>
            <person name="Ivanova N."/>
            <person name="Ovchinnikova G."/>
            <person name="Saunders E."/>
            <person name="Brettin T."/>
            <person name="Detter J.C."/>
            <person name="Han C."/>
            <person name="Larimer F."/>
            <person name="Land M."/>
            <person name="Hauser L."/>
            <person name="Markowitz V."/>
            <person name="Cheng J.-F."/>
            <person name="Hugenholtz P."/>
            <person name="Woyke T."/>
            <person name="Wu D."/>
            <person name="Jando M."/>
            <person name="Schneider S."/>
            <person name="Goeker M."/>
            <person name="Klenk H.-P."/>
            <person name="Eisen J.A."/>
        </authorList>
    </citation>
    <scope>NUCLEOTIDE SEQUENCE [LARGE SCALE GENOMIC DNA]</scope>
    <source>
        <strain evidence="2">ATCC 25592 / DSM 43247 / BCRC 13721 / JCM 3198 / KCTC 3076 / NBRC 16047 / NCTC 10667</strain>
    </source>
</reference>
<dbReference type="KEGG" id="gbr:Gbro_3967"/>
<keyword evidence="2" id="KW-1185">Reference proteome</keyword>
<name>D0L3Y8_GORB4</name>
<dbReference type="AlphaFoldDB" id="D0L3Y8"/>
<reference evidence="1 2" key="2">
    <citation type="journal article" date="2010" name="Stand. Genomic Sci.">
        <title>Complete genome sequence of Gordonia bronchialis type strain (3410).</title>
        <authorList>
            <person name="Ivanova N."/>
            <person name="Sikorski J."/>
            <person name="Jando M."/>
            <person name="Lapidus A."/>
            <person name="Nolan M."/>
            <person name="Lucas S."/>
            <person name="Del Rio T.G."/>
            <person name="Tice H."/>
            <person name="Copeland A."/>
            <person name="Cheng J.F."/>
            <person name="Chen F."/>
            <person name="Bruce D."/>
            <person name="Goodwin L."/>
            <person name="Pitluck S."/>
            <person name="Mavromatis K."/>
            <person name="Ovchinnikova G."/>
            <person name="Pati A."/>
            <person name="Chen A."/>
            <person name="Palaniappan K."/>
            <person name="Land M."/>
            <person name="Hauser L."/>
            <person name="Chang Y.J."/>
            <person name="Jeffries C.D."/>
            <person name="Chain P."/>
            <person name="Saunders E."/>
            <person name="Han C."/>
            <person name="Detter J.C."/>
            <person name="Brettin T."/>
            <person name="Rohde M."/>
            <person name="Goker M."/>
            <person name="Bristow J."/>
            <person name="Eisen J.A."/>
            <person name="Markowitz V."/>
            <person name="Hugenholtz P."/>
            <person name="Klenk H.P."/>
            <person name="Kyrpides N.C."/>
        </authorList>
    </citation>
    <scope>NUCLEOTIDE SEQUENCE [LARGE SCALE GENOMIC DNA]</scope>
    <source>
        <strain evidence="2">ATCC 25592 / DSM 43247 / BCRC 13721 / JCM 3198 / KCTC 3076 / NBRC 16047 / NCTC 10667</strain>
    </source>
</reference>
<evidence type="ECO:0000313" key="1">
    <source>
        <dbReference type="EMBL" id="ACY23141.1"/>
    </source>
</evidence>
<dbReference type="STRING" id="526226.Gbro_3967"/>
<dbReference type="Proteomes" id="UP000001219">
    <property type="component" value="Chromosome"/>
</dbReference>
<dbReference type="EMBL" id="CP001802">
    <property type="protein sequence ID" value="ACY23141.1"/>
    <property type="molecule type" value="Genomic_DNA"/>
</dbReference>
<evidence type="ECO:0000313" key="2">
    <source>
        <dbReference type="Proteomes" id="UP000001219"/>
    </source>
</evidence>
<gene>
    <name evidence="1" type="ordered locus">Gbro_3967</name>
</gene>